<dbReference type="InterPro" id="IPR051624">
    <property type="entry name" value="RMD1/Sad1-interacting"/>
</dbReference>
<dbReference type="Proteomes" id="UP001311799">
    <property type="component" value="Unassembled WGS sequence"/>
</dbReference>
<dbReference type="AlphaFoldDB" id="A0AAV9XVF0"/>
<dbReference type="GO" id="GO:0005739">
    <property type="term" value="C:mitochondrion"/>
    <property type="evidence" value="ECO:0007669"/>
    <property type="project" value="UniProtKB-ARBA"/>
</dbReference>
<keyword evidence="3" id="KW-0472">Membrane</keyword>
<keyword evidence="3" id="KW-0812">Transmembrane</keyword>
<evidence type="ECO:0000313" key="5">
    <source>
        <dbReference type="EMBL" id="KAK6587540.1"/>
    </source>
</evidence>
<evidence type="ECO:0000256" key="1">
    <source>
        <dbReference type="ARBA" id="ARBA00008306"/>
    </source>
</evidence>
<dbReference type="Pfam" id="PF02582">
    <property type="entry name" value="DUF155"/>
    <property type="match status" value="1"/>
</dbReference>
<feature type="domain" description="DUF155" evidence="4">
    <location>
        <begin position="237"/>
        <end position="442"/>
    </location>
</feature>
<feature type="region of interest" description="Disordered" evidence="2">
    <location>
        <begin position="14"/>
        <end position="36"/>
    </location>
</feature>
<protein>
    <recommendedName>
        <fullName evidence="4">DUF155 domain-containing protein</fullName>
    </recommendedName>
</protein>
<comment type="similarity">
    <text evidence="1">Belongs to the RMD1/sif2 family.</text>
</comment>
<keyword evidence="6" id="KW-1185">Reference proteome</keyword>
<dbReference type="InterPro" id="IPR003734">
    <property type="entry name" value="DUF155"/>
</dbReference>
<gene>
    <name evidence="5" type="ORF">RS030_91565</name>
</gene>
<reference evidence="5 6" key="1">
    <citation type="submission" date="2023-10" db="EMBL/GenBank/DDBJ databases">
        <title>Comparative genomics analysis reveals potential genetic determinants of host preference in Cryptosporidium xiaoi.</title>
        <authorList>
            <person name="Xiao L."/>
            <person name="Li J."/>
        </authorList>
    </citation>
    <scope>NUCLEOTIDE SEQUENCE [LARGE SCALE GENOMIC DNA]</scope>
    <source>
        <strain evidence="5 6">52996</strain>
    </source>
</reference>
<name>A0AAV9XVF0_9CRYT</name>
<dbReference type="EMBL" id="JAWDEY010000037">
    <property type="protein sequence ID" value="KAK6587540.1"/>
    <property type="molecule type" value="Genomic_DNA"/>
</dbReference>
<comment type="caution">
    <text evidence="5">The sequence shown here is derived from an EMBL/GenBank/DDBJ whole genome shotgun (WGS) entry which is preliminary data.</text>
</comment>
<dbReference type="PANTHER" id="PTHR16255:SF1">
    <property type="entry name" value="REQUIRED FOR MEIOTIC NUCLEAR DIVISION PROTEIN 1 HOMOLOG"/>
    <property type="match status" value="1"/>
</dbReference>
<evidence type="ECO:0000256" key="3">
    <source>
        <dbReference type="SAM" id="Phobius"/>
    </source>
</evidence>
<evidence type="ECO:0000259" key="4">
    <source>
        <dbReference type="Pfam" id="PF02582"/>
    </source>
</evidence>
<proteinExistence type="inferred from homology"/>
<evidence type="ECO:0000313" key="6">
    <source>
        <dbReference type="Proteomes" id="UP001311799"/>
    </source>
</evidence>
<feature type="transmembrane region" description="Helical" evidence="3">
    <location>
        <begin position="467"/>
        <end position="488"/>
    </location>
</feature>
<dbReference type="PANTHER" id="PTHR16255">
    <property type="entry name" value="REQUIRED FOR MEIOTIC NUCLEAR DIVISION PROTEIN 1 HOMOLOG"/>
    <property type="match status" value="1"/>
</dbReference>
<organism evidence="5 6">
    <name type="scientific">Cryptosporidium xiaoi</name>
    <dbReference type="NCBI Taxonomy" id="659607"/>
    <lineage>
        <taxon>Eukaryota</taxon>
        <taxon>Sar</taxon>
        <taxon>Alveolata</taxon>
        <taxon>Apicomplexa</taxon>
        <taxon>Conoidasida</taxon>
        <taxon>Coccidia</taxon>
        <taxon>Eucoccidiorida</taxon>
        <taxon>Eimeriorina</taxon>
        <taxon>Cryptosporidiidae</taxon>
        <taxon>Cryptosporidium</taxon>
    </lineage>
</organism>
<sequence>MSLKNDIIENKMQRERNNNTGINSSVKRRHGGRSYGTRANNKWSGNNLCGYYSEVLEVNEMGCEADLVESFNVIRGFCLCEGYNLESLRLALDKHNYYHWYVDKEKSILAFDLIPYFNKLEVTWATQGKTGLVLFPAGIYGSRSISQVPSNSFNLDYMLHGESVNLKVKNDCKQNSDLNDLVLDGINNDEKQKLLSDNDYNSNNNKKIEYETDIIDTLEKGENMFDKNYWKRLENPIFVFKNGVVIAWCNEEVGSNPGAHFVNSPKKSDERLDDVLAFLSLYSIKSFSGKHSKKCQYETMLYKYGNFAISRLYKSNRKMISDVVNLKTRSAEEKLAFSLSIGQSIRLSLFENFIDDCVASIKYLPLKLAQVGAYSVVEKEYKVKMPQIRKKFSELYSYQIEVNLVEDFLDIPELFWHNCKFHSTWSNLQEHLRISERFEVLNRRIVMMQELLKVITEEYQTNQANRLTWIVIILLTINCFASGIRHIFLHSYQDGFDDSHH</sequence>
<keyword evidence="3" id="KW-1133">Transmembrane helix</keyword>
<accession>A0AAV9XVF0</accession>
<evidence type="ECO:0000256" key="2">
    <source>
        <dbReference type="SAM" id="MobiDB-lite"/>
    </source>
</evidence>